<keyword evidence="3" id="KW-1185">Reference proteome</keyword>
<protein>
    <submittedName>
        <fullName evidence="2">Uncharacterized protein</fullName>
    </submittedName>
</protein>
<name>A0AAP0EVJ3_9MAGN</name>
<feature type="region of interest" description="Disordered" evidence="1">
    <location>
        <begin position="132"/>
        <end position="157"/>
    </location>
</feature>
<dbReference type="EMBL" id="JBBNAF010000011">
    <property type="protein sequence ID" value="KAK9098917.1"/>
    <property type="molecule type" value="Genomic_DNA"/>
</dbReference>
<comment type="caution">
    <text evidence="2">The sequence shown here is derived from an EMBL/GenBank/DDBJ whole genome shotgun (WGS) entry which is preliminary data.</text>
</comment>
<gene>
    <name evidence="2" type="ORF">Syun_025962</name>
</gene>
<evidence type="ECO:0000256" key="1">
    <source>
        <dbReference type="SAM" id="MobiDB-lite"/>
    </source>
</evidence>
<dbReference type="Proteomes" id="UP001420932">
    <property type="component" value="Unassembled WGS sequence"/>
</dbReference>
<dbReference type="AlphaFoldDB" id="A0AAP0EVJ3"/>
<evidence type="ECO:0000313" key="3">
    <source>
        <dbReference type="Proteomes" id="UP001420932"/>
    </source>
</evidence>
<accession>A0AAP0EVJ3</accession>
<evidence type="ECO:0000313" key="2">
    <source>
        <dbReference type="EMBL" id="KAK9098917.1"/>
    </source>
</evidence>
<sequence>MPFTYSTTTVTVTMTVEERTTTKMVVAGEGRRGIVPLVTLNASLFRFRRGKLCSPPLPTLRHCWQIWVFPVVADLLQNLSVRCFVGLSSFALSCLLRRGETILCGEEKRFFALGEKNRFFAERRTRDCCERREEPERRTGEKQRKNRREAAEKNQRTTRDCYGTNELKRSMLVEEFL</sequence>
<reference evidence="2 3" key="1">
    <citation type="submission" date="2024-01" db="EMBL/GenBank/DDBJ databases">
        <title>Genome assemblies of Stephania.</title>
        <authorList>
            <person name="Yang L."/>
        </authorList>
    </citation>
    <scope>NUCLEOTIDE SEQUENCE [LARGE SCALE GENOMIC DNA]</scope>
    <source>
        <strain evidence="2">YNDBR</strain>
        <tissue evidence="2">Leaf</tissue>
    </source>
</reference>
<organism evidence="2 3">
    <name type="scientific">Stephania yunnanensis</name>
    <dbReference type="NCBI Taxonomy" id="152371"/>
    <lineage>
        <taxon>Eukaryota</taxon>
        <taxon>Viridiplantae</taxon>
        <taxon>Streptophyta</taxon>
        <taxon>Embryophyta</taxon>
        <taxon>Tracheophyta</taxon>
        <taxon>Spermatophyta</taxon>
        <taxon>Magnoliopsida</taxon>
        <taxon>Ranunculales</taxon>
        <taxon>Menispermaceae</taxon>
        <taxon>Menispermoideae</taxon>
        <taxon>Cissampelideae</taxon>
        <taxon>Stephania</taxon>
    </lineage>
</organism>
<proteinExistence type="predicted"/>